<reference evidence="5 6" key="1">
    <citation type="submission" date="2023-12" db="EMBL/GenBank/DDBJ databases">
        <title>Sinomonas terricola sp. nov, isolated from litchi orchard soil in Guangdong, PR China.</title>
        <authorList>
            <person name="Jiaxin W."/>
            <person name="Yang Z."/>
            <person name="Honghui Z."/>
        </authorList>
    </citation>
    <scope>NUCLEOTIDE SEQUENCE [LARGE SCALE GENOMIC DNA]</scope>
    <source>
        <strain evidence="5 6">JGH33</strain>
    </source>
</reference>
<evidence type="ECO:0000259" key="4">
    <source>
        <dbReference type="Pfam" id="PF25583"/>
    </source>
</evidence>
<organism evidence="5 6">
    <name type="scientific">Sinomonas terricola</name>
    <dbReference type="NCBI Taxonomy" id="3110330"/>
    <lineage>
        <taxon>Bacteria</taxon>
        <taxon>Bacillati</taxon>
        <taxon>Actinomycetota</taxon>
        <taxon>Actinomycetes</taxon>
        <taxon>Micrococcales</taxon>
        <taxon>Micrococcaceae</taxon>
        <taxon>Sinomonas</taxon>
    </lineage>
</organism>
<dbReference type="PROSITE" id="PS52050">
    <property type="entry name" value="WYL"/>
    <property type="match status" value="2"/>
</dbReference>
<feature type="domain" description="WCX" evidence="4">
    <location>
        <begin position="249"/>
        <end position="321"/>
    </location>
</feature>
<dbReference type="InterPro" id="IPR026881">
    <property type="entry name" value="WYL_dom"/>
</dbReference>
<feature type="domain" description="PafC HTH" evidence="3">
    <location>
        <begin position="346"/>
        <end position="460"/>
    </location>
</feature>
<feature type="domain" description="WCX" evidence="4">
    <location>
        <begin position="577"/>
        <end position="651"/>
    </location>
</feature>
<dbReference type="Pfam" id="PF25583">
    <property type="entry name" value="WCX"/>
    <property type="match status" value="2"/>
</dbReference>
<comment type="caution">
    <text evidence="5">The sequence shown here is derived from an EMBL/GenBank/DDBJ whole genome shotgun (WGS) entry which is preliminary data.</text>
</comment>
<evidence type="ECO:0000259" key="3">
    <source>
        <dbReference type="Pfam" id="PF19187"/>
    </source>
</evidence>
<evidence type="ECO:0000256" key="1">
    <source>
        <dbReference type="SAM" id="MobiDB-lite"/>
    </source>
</evidence>
<evidence type="ECO:0000313" key="6">
    <source>
        <dbReference type="Proteomes" id="UP001304769"/>
    </source>
</evidence>
<feature type="domain" description="WYL" evidence="2">
    <location>
        <begin position="485"/>
        <end position="550"/>
    </location>
</feature>
<dbReference type="Proteomes" id="UP001304769">
    <property type="component" value="Unassembled WGS sequence"/>
</dbReference>
<sequence length="657" mass="72408">MSQKKTERLLNLLIALLHTELGVSRERLLRDVYGWAPGVDRERDAVERQFERDKADLRGLGAEVLERQGYERADSSSTTSLYRIDPRQFRLPELEFTAQEQSLLALAGLASQGALAGAAARGALRRLEAAGALPDSPPSLVQPRVRLEDPRYATLADAASRRAEVTFQYFATSTGREEARTVQPWGLGQRYGQWYLVGFDTGRRAPRVFRLSRIRGRVGVGAAGAFDRPAEGSVHEQLKRLAELPEQIARIRIAEGRALELRMTSWTPVDAVAPEGWEAGEYRFRDVTVAADHLAGYGDALVVESPPELARAVVERFEGALAALGTPGAPSIAPGPRERKTRPSDERLGRIVDLVPYLLQGPVQIAEAAERYGVSARQLEQELSVLQYTGPTDTGGWQDYIEVDVHDGVVSLANAPELARPRRLSVEEALSLQLGLQTLLPMASDEERPALEALAEKVRAATAHGARAVPELDIDAEPQRNAGLVPVLRSAVAERSTLRLEYLNPTKDERTERLISPLALRSDGDRWYVEAYCHRVEERRVFRVDRILSLAPAAPLPLPVGVEAVLAERLVEPSEGDVEAVLRLAPEALWVEHEYAAEDGTDLVDGSRRVRMRVAGLDWLPRFLAQFGGSVALEGPDRAVEASRAWLLRALGTLRSR</sequence>
<dbReference type="InterPro" id="IPR043839">
    <property type="entry name" value="PafC_HTH"/>
</dbReference>
<name>A0ABU5T470_9MICC</name>
<dbReference type="EMBL" id="JAYGGQ010000003">
    <property type="protein sequence ID" value="MEA5454435.1"/>
    <property type="molecule type" value="Genomic_DNA"/>
</dbReference>
<accession>A0ABU5T470</accession>
<gene>
    <name evidence="5" type="ORF">SPF06_06850</name>
</gene>
<keyword evidence="6" id="KW-1185">Reference proteome</keyword>
<dbReference type="Pfam" id="PF19187">
    <property type="entry name" value="HTH_PafC"/>
    <property type="match status" value="1"/>
</dbReference>
<dbReference type="RefSeq" id="WP_323278264.1">
    <property type="nucleotide sequence ID" value="NZ_JAYGGQ010000003.1"/>
</dbReference>
<dbReference type="InterPro" id="IPR051534">
    <property type="entry name" value="CBASS_pafABC_assoc_protein"/>
</dbReference>
<dbReference type="InterPro" id="IPR057727">
    <property type="entry name" value="WCX_dom"/>
</dbReference>
<protein>
    <submittedName>
        <fullName evidence="5">WYL domain-containing protein</fullName>
    </submittedName>
</protein>
<dbReference type="PANTHER" id="PTHR34580">
    <property type="match status" value="1"/>
</dbReference>
<feature type="domain" description="WYL" evidence="2">
    <location>
        <begin position="152"/>
        <end position="215"/>
    </location>
</feature>
<evidence type="ECO:0000313" key="5">
    <source>
        <dbReference type="EMBL" id="MEA5454435.1"/>
    </source>
</evidence>
<dbReference type="PANTHER" id="PTHR34580:SF1">
    <property type="entry name" value="PROTEIN PAFC"/>
    <property type="match status" value="1"/>
</dbReference>
<feature type="region of interest" description="Disordered" evidence="1">
    <location>
        <begin position="325"/>
        <end position="344"/>
    </location>
</feature>
<evidence type="ECO:0000259" key="2">
    <source>
        <dbReference type="Pfam" id="PF13280"/>
    </source>
</evidence>
<dbReference type="Pfam" id="PF13280">
    <property type="entry name" value="WYL"/>
    <property type="match status" value="2"/>
</dbReference>
<proteinExistence type="predicted"/>